<dbReference type="EMBL" id="VXRG01000050">
    <property type="protein sequence ID" value="MXY92942.1"/>
    <property type="molecule type" value="Genomic_DNA"/>
</dbReference>
<sequence>MPLDDLVGVIGVLRQRIADHGPTLTVSETRTRVALIDPLLQVLGWDTADPSIVVPEYDVNNRKIDYALLGQNSIPAAIVEAKRLDSQLQPFLEQMISNARIVGVEIAGITDGDQWELYEVLRSDTSEVRQLLNLKISSSSSHLSALKLLLFWRPNLASGQIESSKMPVAAPPSMFDPVTPVSDSIDWVPLSKFVALKALNRPEFIRFPDGSERRLKAWYDLALQSIEWLWSKRLLTSDTISKFSTSHRHLFHTDAVHPSGRPFFNPKQVAGTPLFFEANLSSFEATKRAKALMFGCRQDLSRVHLGVQRK</sequence>
<evidence type="ECO:0000313" key="1">
    <source>
        <dbReference type="EMBL" id="MXY92942.1"/>
    </source>
</evidence>
<comment type="caution">
    <text evidence="1">The sequence shown here is derived from an EMBL/GenBank/DDBJ whole genome shotgun (WGS) entry which is preliminary data.</text>
</comment>
<proteinExistence type="predicted"/>
<evidence type="ECO:0008006" key="2">
    <source>
        <dbReference type="Google" id="ProtNLM"/>
    </source>
</evidence>
<gene>
    <name evidence="1" type="ORF">F4Y42_05770</name>
</gene>
<dbReference type="Gene3D" id="3.90.1570.30">
    <property type="match status" value="1"/>
</dbReference>
<dbReference type="AlphaFoldDB" id="A0A6B0YT82"/>
<accession>A0A6B0YT82</accession>
<reference evidence="1" key="1">
    <citation type="submission" date="2019-09" db="EMBL/GenBank/DDBJ databases">
        <title>Characterisation of the sponge microbiome using genome-centric metagenomics.</title>
        <authorList>
            <person name="Engelberts J.P."/>
            <person name="Robbins S.J."/>
            <person name="De Goeij J.M."/>
            <person name="Aranda M."/>
            <person name="Bell S.C."/>
            <person name="Webster N.S."/>
        </authorList>
    </citation>
    <scope>NUCLEOTIDE SEQUENCE</scope>
    <source>
        <strain evidence="1">SB0664_bin_27</strain>
    </source>
</reference>
<name>A0A6B0YT82_9CHLR</name>
<organism evidence="1">
    <name type="scientific">Caldilineaceae bacterium SB0664_bin_27</name>
    <dbReference type="NCBI Taxonomy" id="2605260"/>
    <lineage>
        <taxon>Bacteria</taxon>
        <taxon>Bacillati</taxon>
        <taxon>Chloroflexota</taxon>
        <taxon>Caldilineae</taxon>
        <taxon>Caldilineales</taxon>
        <taxon>Caldilineaceae</taxon>
    </lineage>
</organism>
<protein>
    <recommendedName>
        <fullName evidence="2">Type I restriction enzyme R protein N-terminal domain-containing protein</fullName>
    </recommendedName>
</protein>